<accession>A0A834MJY6</accession>
<dbReference type="AlphaFoldDB" id="A0A834MJY6"/>
<dbReference type="Proteomes" id="UP000625711">
    <property type="component" value="Unassembled WGS sequence"/>
</dbReference>
<reference evidence="2" key="1">
    <citation type="submission" date="2020-08" db="EMBL/GenBank/DDBJ databases">
        <title>Genome sequencing and assembly of the red palm weevil Rhynchophorus ferrugineus.</title>
        <authorList>
            <person name="Dias G.B."/>
            <person name="Bergman C.M."/>
            <person name="Manee M."/>
        </authorList>
    </citation>
    <scope>NUCLEOTIDE SEQUENCE</scope>
    <source>
        <strain evidence="2">AA-2017</strain>
        <tissue evidence="2">Whole larva</tissue>
    </source>
</reference>
<evidence type="ECO:0000256" key="1">
    <source>
        <dbReference type="SAM" id="MobiDB-lite"/>
    </source>
</evidence>
<organism evidence="2 3">
    <name type="scientific">Rhynchophorus ferrugineus</name>
    <name type="common">Red palm weevil</name>
    <name type="synonym">Curculio ferrugineus</name>
    <dbReference type="NCBI Taxonomy" id="354439"/>
    <lineage>
        <taxon>Eukaryota</taxon>
        <taxon>Metazoa</taxon>
        <taxon>Ecdysozoa</taxon>
        <taxon>Arthropoda</taxon>
        <taxon>Hexapoda</taxon>
        <taxon>Insecta</taxon>
        <taxon>Pterygota</taxon>
        <taxon>Neoptera</taxon>
        <taxon>Endopterygota</taxon>
        <taxon>Coleoptera</taxon>
        <taxon>Polyphaga</taxon>
        <taxon>Cucujiformia</taxon>
        <taxon>Curculionidae</taxon>
        <taxon>Dryophthorinae</taxon>
        <taxon>Rhynchophorus</taxon>
    </lineage>
</organism>
<name>A0A834MJY6_RHYFE</name>
<sequence length="85" mass="9243">MSDKLVVKPRQKKAIVRNRARNLAPDAQKQHHHRSGPDEDITAVSKKINGDRTVPDAGIRNICGGEGTPGPMNLEGNGMVEDSFN</sequence>
<comment type="caution">
    <text evidence="2">The sequence shown here is derived from an EMBL/GenBank/DDBJ whole genome shotgun (WGS) entry which is preliminary data.</text>
</comment>
<keyword evidence="3" id="KW-1185">Reference proteome</keyword>
<gene>
    <name evidence="2" type="ORF">GWI33_011733</name>
</gene>
<feature type="region of interest" description="Disordered" evidence="1">
    <location>
        <begin position="1"/>
        <end position="85"/>
    </location>
</feature>
<dbReference type="EMBL" id="JAACXV010000060">
    <property type="protein sequence ID" value="KAF7285196.1"/>
    <property type="molecule type" value="Genomic_DNA"/>
</dbReference>
<evidence type="ECO:0000313" key="3">
    <source>
        <dbReference type="Proteomes" id="UP000625711"/>
    </source>
</evidence>
<proteinExistence type="predicted"/>
<evidence type="ECO:0000313" key="2">
    <source>
        <dbReference type="EMBL" id="KAF7285196.1"/>
    </source>
</evidence>
<protein>
    <submittedName>
        <fullName evidence="2">Uncharacterized protein</fullName>
    </submittedName>
</protein>
<feature type="compositionally biased region" description="Basic residues" evidence="1">
    <location>
        <begin position="7"/>
        <end position="20"/>
    </location>
</feature>